<dbReference type="AlphaFoldDB" id="A0A8A4TDS2"/>
<protein>
    <submittedName>
        <fullName evidence="3">Phytanoyl-CoA dioxygenase family protein</fullName>
    </submittedName>
</protein>
<evidence type="ECO:0000313" key="4">
    <source>
        <dbReference type="Proteomes" id="UP000663929"/>
    </source>
</evidence>
<accession>A0A8A4TDS2</accession>
<dbReference type="RefSeq" id="WP_237377383.1">
    <property type="nucleotide sequence ID" value="NZ_CP071793.1"/>
</dbReference>
<dbReference type="Pfam" id="PF05721">
    <property type="entry name" value="PhyH"/>
    <property type="match status" value="1"/>
</dbReference>
<reference evidence="3" key="1">
    <citation type="submission" date="2021-03" db="EMBL/GenBank/DDBJ databases">
        <title>Acanthopleuribacteraceae sp. M133.</title>
        <authorList>
            <person name="Wang G."/>
        </authorList>
    </citation>
    <scope>NUCLEOTIDE SEQUENCE</scope>
    <source>
        <strain evidence="3">M133</strain>
    </source>
</reference>
<proteinExistence type="predicted"/>
<dbReference type="GO" id="GO:0016706">
    <property type="term" value="F:2-oxoglutarate-dependent dioxygenase activity"/>
    <property type="evidence" value="ECO:0007669"/>
    <property type="project" value="UniProtKB-ARBA"/>
</dbReference>
<organism evidence="3 4">
    <name type="scientific">Sulfidibacter corallicola</name>
    <dbReference type="NCBI Taxonomy" id="2818388"/>
    <lineage>
        <taxon>Bacteria</taxon>
        <taxon>Pseudomonadati</taxon>
        <taxon>Acidobacteriota</taxon>
        <taxon>Holophagae</taxon>
        <taxon>Acanthopleuribacterales</taxon>
        <taxon>Acanthopleuribacteraceae</taxon>
        <taxon>Sulfidibacter</taxon>
    </lineage>
</organism>
<keyword evidence="4" id="KW-1185">Reference proteome</keyword>
<keyword evidence="3" id="KW-0223">Dioxygenase</keyword>
<dbReference type="Proteomes" id="UP000663929">
    <property type="component" value="Chromosome"/>
</dbReference>
<evidence type="ECO:0000256" key="1">
    <source>
        <dbReference type="ARBA" id="ARBA00022723"/>
    </source>
</evidence>
<dbReference type="PANTHER" id="PTHR20883">
    <property type="entry name" value="PHYTANOYL-COA DIOXYGENASE DOMAIN CONTAINING 1"/>
    <property type="match status" value="1"/>
</dbReference>
<sequence>MSPALATLPMLSVDELEIARFDTEGYLVCRGLVPGSSCDRLKAAFEDDIKPFRGVMARDTTREPEAHRFSESGAIVNALLHPHDLTRKAFRPFRDACLHVLSSSALLHWARRLIGADPVLVKSVYHESGTGKAPHADTHFMDSQLTGRMIGCWIALEDIAAQAGRFFVYPGSHRLHDATHFPEDAVEGFLAYESAMLEAIRGYYLEGDTANLRAFELARTRLADVIRGCRLACRTPELKKGDVLFWHARTLHGSLKPKNPPRTRHSLTGHFIPAGSRLLRYHSEVEPVPAREVDGLWVRYRGGRHWS</sequence>
<evidence type="ECO:0000313" key="3">
    <source>
        <dbReference type="EMBL" id="QTD47717.1"/>
    </source>
</evidence>
<keyword evidence="3" id="KW-0560">Oxidoreductase</keyword>
<dbReference type="Gene3D" id="2.60.120.620">
    <property type="entry name" value="q2cbj1_9rhob like domain"/>
    <property type="match status" value="1"/>
</dbReference>
<keyword evidence="1" id="KW-0479">Metal-binding</keyword>
<dbReference type="InterPro" id="IPR008775">
    <property type="entry name" value="Phytyl_CoA_dOase-like"/>
</dbReference>
<dbReference type="EMBL" id="CP071793">
    <property type="protein sequence ID" value="QTD47717.1"/>
    <property type="molecule type" value="Genomic_DNA"/>
</dbReference>
<name>A0A8A4TDS2_SULCO</name>
<gene>
    <name evidence="3" type="ORF">J3U87_19175</name>
</gene>
<dbReference type="GO" id="GO:0005506">
    <property type="term" value="F:iron ion binding"/>
    <property type="evidence" value="ECO:0007669"/>
    <property type="project" value="UniProtKB-ARBA"/>
</dbReference>
<dbReference type="SUPFAM" id="SSF51197">
    <property type="entry name" value="Clavaminate synthase-like"/>
    <property type="match status" value="1"/>
</dbReference>
<dbReference type="KEGG" id="scor:J3U87_19175"/>
<evidence type="ECO:0000256" key="2">
    <source>
        <dbReference type="ARBA" id="ARBA00023004"/>
    </source>
</evidence>
<keyword evidence="2" id="KW-0408">Iron</keyword>
<dbReference type="PANTHER" id="PTHR20883:SF15">
    <property type="entry name" value="PHYTANOYL-COA DIOXYGENASE DOMAIN-CONTAINING PROTEIN 1"/>
    <property type="match status" value="1"/>
</dbReference>